<protein>
    <submittedName>
        <fullName evidence="1">Uncharacterized protein</fullName>
    </submittedName>
</protein>
<proteinExistence type="predicted"/>
<dbReference type="Proteomes" id="UP000828390">
    <property type="component" value="Unassembled WGS sequence"/>
</dbReference>
<reference evidence="1" key="2">
    <citation type="submission" date="2020-11" db="EMBL/GenBank/DDBJ databases">
        <authorList>
            <person name="McCartney M.A."/>
            <person name="Auch B."/>
            <person name="Kono T."/>
            <person name="Mallez S."/>
            <person name="Becker A."/>
            <person name="Gohl D.M."/>
            <person name="Silverstein K.A.T."/>
            <person name="Koren S."/>
            <person name="Bechman K.B."/>
            <person name="Herman A."/>
            <person name="Abrahante J.E."/>
            <person name="Garbe J."/>
        </authorList>
    </citation>
    <scope>NUCLEOTIDE SEQUENCE</scope>
    <source>
        <strain evidence="1">Duluth1</strain>
        <tissue evidence="1">Whole animal</tissue>
    </source>
</reference>
<name>A0A9D4QV58_DREPO</name>
<reference evidence="1" key="1">
    <citation type="journal article" date="2019" name="bioRxiv">
        <title>The Genome of the Zebra Mussel, Dreissena polymorpha: A Resource for Invasive Species Research.</title>
        <authorList>
            <person name="McCartney M.A."/>
            <person name="Auch B."/>
            <person name="Kono T."/>
            <person name="Mallez S."/>
            <person name="Zhang Y."/>
            <person name="Obille A."/>
            <person name="Becker A."/>
            <person name="Abrahante J.E."/>
            <person name="Garbe J."/>
            <person name="Badalamenti J.P."/>
            <person name="Herman A."/>
            <person name="Mangelson H."/>
            <person name="Liachko I."/>
            <person name="Sullivan S."/>
            <person name="Sone E.D."/>
            <person name="Koren S."/>
            <person name="Silverstein K.A.T."/>
            <person name="Beckman K.B."/>
            <person name="Gohl D.M."/>
        </authorList>
    </citation>
    <scope>NUCLEOTIDE SEQUENCE</scope>
    <source>
        <strain evidence="1">Duluth1</strain>
        <tissue evidence="1">Whole animal</tissue>
    </source>
</reference>
<sequence>MYLRFVIRSNAATAQPLPSLYLINTSTLIIKDFDLTTGSRAFGLRTFSSLDRRLNRSGGRSLSNCPT</sequence>
<keyword evidence="2" id="KW-1185">Reference proteome</keyword>
<comment type="caution">
    <text evidence="1">The sequence shown here is derived from an EMBL/GenBank/DDBJ whole genome shotgun (WGS) entry which is preliminary data.</text>
</comment>
<dbReference type="EMBL" id="JAIWYP010000004">
    <property type="protein sequence ID" value="KAH3843857.1"/>
    <property type="molecule type" value="Genomic_DNA"/>
</dbReference>
<dbReference type="AlphaFoldDB" id="A0A9D4QV58"/>
<organism evidence="1 2">
    <name type="scientific">Dreissena polymorpha</name>
    <name type="common">Zebra mussel</name>
    <name type="synonym">Mytilus polymorpha</name>
    <dbReference type="NCBI Taxonomy" id="45954"/>
    <lineage>
        <taxon>Eukaryota</taxon>
        <taxon>Metazoa</taxon>
        <taxon>Spiralia</taxon>
        <taxon>Lophotrochozoa</taxon>
        <taxon>Mollusca</taxon>
        <taxon>Bivalvia</taxon>
        <taxon>Autobranchia</taxon>
        <taxon>Heteroconchia</taxon>
        <taxon>Euheterodonta</taxon>
        <taxon>Imparidentia</taxon>
        <taxon>Neoheterodontei</taxon>
        <taxon>Myida</taxon>
        <taxon>Dreissenoidea</taxon>
        <taxon>Dreissenidae</taxon>
        <taxon>Dreissena</taxon>
    </lineage>
</organism>
<gene>
    <name evidence="1" type="ORF">DPMN_117389</name>
</gene>
<evidence type="ECO:0000313" key="2">
    <source>
        <dbReference type="Proteomes" id="UP000828390"/>
    </source>
</evidence>
<accession>A0A9D4QV58</accession>
<evidence type="ECO:0000313" key="1">
    <source>
        <dbReference type="EMBL" id="KAH3843857.1"/>
    </source>
</evidence>